<accession>M1K4H3</accession>
<dbReference type="VEuPathDB" id="MicrosporidiaDB:ECU07_0920"/>
<protein>
    <submittedName>
        <fullName evidence="1">Uncharacterized protein</fullName>
    </submittedName>
</protein>
<evidence type="ECO:0000313" key="1">
    <source>
        <dbReference type="EMBL" id="AGE95833.1"/>
    </source>
</evidence>
<organism evidence="1">
    <name type="scientific">Encephalitozoon cuniculi</name>
    <name type="common">Microsporidian parasite</name>
    <dbReference type="NCBI Taxonomy" id="6035"/>
    <lineage>
        <taxon>Eukaryota</taxon>
        <taxon>Fungi</taxon>
        <taxon>Fungi incertae sedis</taxon>
        <taxon>Microsporidia</taxon>
        <taxon>Unikaryonidae</taxon>
        <taxon>Encephalitozoon</taxon>
    </lineage>
</organism>
<dbReference type="VEuPathDB" id="MicrosporidiaDB:AEWD_070890"/>
<dbReference type="Gene3D" id="3.60.10.10">
    <property type="entry name" value="Endonuclease/exonuclease/phosphatase"/>
    <property type="match status" value="1"/>
</dbReference>
<dbReference type="EMBL" id="KC513610">
    <property type="protein sequence ID" value="AGE95833.1"/>
    <property type="molecule type" value="Genomic_DNA"/>
</dbReference>
<sequence length="311" mass="35091">MLLSLIFPIAVLGEKFDGYGPTAFDVSLSPDIPLGELTGYGKKHFKERENKGFGDLSLVDFNMETEDSFDRSKLVDIGWDLLDSSHGTVMTVQSIRKGEADALSMKVLGHYEVLNLSEGSSNVQEAPITYLPIVFDTLVLDHKKSGCIRDPENDKIIYASWAMFEHKKTKRWFTVVNVDMYSAYSEKTDVQMASILKDMSKEHTIDSNPVFFMGRINAVSDKLQKVIDDKYTNPLDVDRNAKEAPRFTMKNLPDILGNFQRDFVLVRDAASQMVRVNYARILRRGIPTLHYPIHAIVSFETGDKQLTPPAA</sequence>
<dbReference type="VEuPathDB" id="MicrosporidiaDB:M970_070880"/>
<dbReference type="VEuPathDB" id="MicrosporidiaDB:AEWQ_070890"/>
<dbReference type="AlphaFoldDB" id="M1K4H3"/>
<name>M1K4H3_ENCCN</name>
<dbReference type="VEuPathDB" id="MicrosporidiaDB:AEWR_070880"/>
<gene>
    <name evidence="1" type="ORF">ECU07_0920</name>
</gene>
<dbReference type="InterPro" id="IPR036691">
    <property type="entry name" value="Endo/exonu/phosph_ase_sf"/>
</dbReference>
<reference evidence="1" key="1">
    <citation type="journal article" date="2013" name="Eukaryot. Cell">
        <title>Extremely Reduced Levels of Heterozygosity in the Vertebrate Pathogen Encephalitozoon cuniculi.</title>
        <authorList>
            <person name="Selman M."/>
            <person name="Sak B."/>
            <person name="Kvac M."/>
            <person name="Farinelli L."/>
            <person name="Weiss L.M."/>
            <person name="Corradi N."/>
        </authorList>
    </citation>
    <scope>NUCLEOTIDE SEQUENCE</scope>
</reference>
<proteinExistence type="predicted"/>